<dbReference type="InterPro" id="IPR005074">
    <property type="entry name" value="Peptidase_C39"/>
</dbReference>
<name>A0ABM8HZV4_9BACT</name>
<gene>
    <name evidence="2" type="ORF">DESUT3_31660</name>
</gene>
<proteinExistence type="predicted"/>
<feature type="domain" description="Peptidase C39" evidence="1">
    <location>
        <begin position="35"/>
        <end position="164"/>
    </location>
</feature>
<dbReference type="Pfam" id="PF03412">
    <property type="entry name" value="Peptidase_C39"/>
    <property type="match status" value="1"/>
</dbReference>
<evidence type="ECO:0000313" key="3">
    <source>
        <dbReference type="Proteomes" id="UP001319827"/>
    </source>
</evidence>
<keyword evidence="3" id="KW-1185">Reference proteome</keyword>
<reference evidence="2 3" key="2">
    <citation type="journal article" date="2021" name="Int. J. Syst. Evol. Microbiol.">
        <title>Isolation and Polyphasic Characterization of Desulfuromonas versatilis sp. Nov., an Electrogenic Bacteria Capable of Versatile Metabolism Isolated from a Graphene Oxide-Reducing Enrichment Culture.</title>
        <authorList>
            <person name="Xie L."/>
            <person name="Yoshida N."/>
            <person name="Ishii S."/>
            <person name="Meng L."/>
        </authorList>
    </citation>
    <scope>NUCLEOTIDE SEQUENCE [LARGE SCALE GENOMIC DNA]</scope>
    <source>
        <strain evidence="2 3">NIT-T3</strain>
    </source>
</reference>
<protein>
    <recommendedName>
        <fullName evidence="1">Peptidase C39 domain-containing protein</fullName>
    </recommendedName>
</protein>
<evidence type="ECO:0000259" key="1">
    <source>
        <dbReference type="PROSITE" id="PS50990"/>
    </source>
</evidence>
<organism evidence="2 3">
    <name type="scientific">Desulfuromonas versatilis</name>
    <dbReference type="NCBI Taxonomy" id="2802975"/>
    <lineage>
        <taxon>Bacteria</taxon>
        <taxon>Pseudomonadati</taxon>
        <taxon>Thermodesulfobacteriota</taxon>
        <taxon>Desulfuromonadia</taxon>
        <taxon>Desulfuromonadales</taxon>
        <taxon>Desulfuromonadaceae</taxon>
        <taxon>Desulfuromonas</taxon>
    </lineage>
</organism>
<dbReference type="EMBL" id="AP024355">
    <property type="protein sequence ID" value="BCR06097.1"/>
    <property type="molecule type" value="Genomic_DNA"/>
</dbReference>
<dbReference type="Gene3D" id="3.90.70.10">
    <property type="entry name" value="Cysteine proteinases"/>
    <property type="match status" value="1"/>
</dbReference>
<sequence length="168" mass="18210">MTLILLGAAGCSPFQPPPSRVDFKTVAQVPFVPQQLDDDCGPAALASLLGHRGRQVDPAEIRATVYDPRLGGSLLPDLENFAKSRGFSTRSGRGDLRLLRQQVDAGRPVLLPIDAGFGPLARPHYLVVFGYGDAGFLAHAGVAAGRFFPSEDFDRRWGAMNYLYLLLE</sequence>
<evidence type="ECO:0000313" key="2">
    <source>
        <dbReference type="EMBL" id="BCR06097.1"/>
    </source>
</evidence>
<dbReference type="Proteomes" id="UP001319827">
    <property type="component" value="Chromosome"/>
</dbReference>
<reference evidence="2 3" key="1">
    <citation type="journal article" date="2016" name="C (Basel)">
        <title>Selective Growth of and Electricity Production by Marine Exoelectrogenic Bacteria in Self-Aggregated Hydrogel of Microbially Reduced Graphene Oxide.</title>
        <authorList>
            <person name="Yoshida N."/>
            <person name="Goto Y."/>
            <person name="Miyata Y."/>
        </authorList>
    </citation>
    <scope>NUCLEOTIDE SEQUENCE [LARGE SCALE GENOMIC DNA]</scope>
    <source>
        <strain evidence="2 3">NIT-T3</strain>
    </source>
</reference>
<accession>A0ABM8HZV4</accession>
<dbReference type="PROSITE" id="PS50990">
    <property type="entry name" value="PEPTIDASE_C39"/>
    <property type="match status" value="1"/>
</dbReference>